<dbReference type="GO" id="GO:0034220">
    <property type="term" value="P:monoatomic ion transmembrane transport"/>
    <property type="evidence" value="ECO:0007669"/>
    <property type="project" value="UniProtKB-KW"/>
</dbReference>
<dbReference type="SMART" id="SM00225">
    <property type="entry name" value="BTB"/>
    <property type="match status" value="1"/>
</dbReference>
<dbReference type="Gene3D" id="3.30.710.10">
    <property type="entry name" value="Potassium Channel Kv1.1, Chain A"/>
    <property type="match status" value="1"/>
</dbReference>
<keyword evidence="3" id="KW-0406">Ion transport</keyword>
<feature type="compositionally biased region" description="Low complexity" evidence="1">
    <location>
        <begin position="184"/>
        <end position="193"/>
    </location>
</feature>
<keyword evidence="4" id="KW-1185">Reference proteome</keyword>
<evidence type="ECO:0000313" key="3">
    <source>
        <dbReference type="EMBL" id="KAF4036670.1"/>
    </source>
</evidence>
<dbReference type="PANTHER" id="PTHR24413">
    <property type="entry name" value="SPECKLE-TYPE POZ PROTEIN"/>
    <property type="match status" value="1"/>
</dbReference>
<protein>
    <submittedName>
        <fullName evidence="3">Potassium channel tetramerization domain-containing protein</fullName>
    </submittedName>
</protein>
<keyword evidence="3" id="KW-0407">Ion channel</keyword>
<accession>A0A833T2C3</accession>
<proteinExistence type="predicted"/>
<dbReference type="Proteomes" id="UP000602510">
    <property type="component" value="Unassembled WGS sequence"/>
</dbReference>
<dbReference type="AlphaFoldDB" id="A0A833T2C3"/>
<feature type="compositionally biased region" description="Polar residues" evidence="1">
    <location>
        <begin position="143"/>
        <end position="168"/>
    </location>
</feature>
<evidence type="ECO:0000259" key="2">
    <source>
        <dbReference type="PROSITE" id="PS50097"/>
    </source>
</evidence>
<feature type="domain" description="BTB" evidence="2">
    <location>
        <begin position="270"/>
        <end position="336"/>
    </location>
</feature>
<feature type="region of interest" description="Disordered" evidence="1">
    <location>
        <begin position="133"/>
        <end position="255"/>
    </location>
</feature>
<comment type="caution">
    <text evidence="3">The sequence shown here is derived from an EMBL/GenBank/DDBJ whole genome shotgun (WGS) entry which is preliminary data.</text>
</comment>
<sequence>MASSRFTAEHDELLLSVAGRHGTWPERMQAFTDELRKRSDFLPMPTPAFTLREVQSHLLKLCENVPTGPVKSLSSGWYPKRTELLQTIARNTRGVSHQVKTVLFNHAVKEKGWSFTATLEQVKWKLERLSGNSQHSAAADVPIQSSSSSQKPGTKRSNANKTGTWATSKRQKAANDDSTEGDRSATSSYSSASDDAENDTSDNGFEGENIGDGSVVEHIEGGGSPSEEPAPPPASEVEEKRSHNQKETASSRGETMAAHLRSLVNNKLMSDVVFVVEGSEIFAHKCICIRNPYFKTFLSSENSQNRVLRVRIPNVSRATFLVLIEYVYTDQGNVPRENVTELFAAADRLGIQGLKRQCSKILLESLSIDNAANMLLAAIQHDDPVLRDACFTFTLRNLEKVSKTKSFIEMAKRDPEMVVQIVQKVSTMVNFT</sequence>
<evidence type="ECO:0000313" key="4">
    <source>
        <dbReference type="Proteomes" id="UP000602510"/>
    </source>
</evidence>
<dbReference type="PROSITE" id="PS50097">
    <property type="entry name" value="BTB"/>
    <property type="match status" value="1"/>
</dbReference>
<name>A0A833T2C3_PHYIN</name>
<organism evidence="3 4">
    <name type="scientific">Phytophthora infestans</name>
    <name type="common">Potato late blight agent</name>
    <name type="synonym">Botrytis infestans</name>
    <dbReference type="NCBI Taxonomy" id="4787"/>
    <lineage>
        <taxon>Eukaryota</taxon>
        <taxon>Sar</taxon>
        <taxon>Stramenopiles</taxon>
        <taxon>Oomycota</taxon>
        <taxon>Peronosporomycetes</taxon>
        <taxon>Peronosporales</taxon>
        <taxon>Peronosporaceae</taxon>
        <taxon>Phytophthora</taxon>
    </lineage>
</organism>
<dbReference type="CDD" id="cd14733">
    <property type="entry name" value="BACK"/>
    <property type="match status" value="1"/>
</dbReference>
<dbReference type="Gene3D" id="1.25.40.420">
    <property type="match status" value="1"/>
</dbReference>
<dbReference type="EMBL" id="WSZM01000264">
    <property type="protein sequence ID" value="KAF4036670.1"/>
    <property type="molecule type" value="Genomic_DNA"/>
</dbReference>
<reference evidence="3" key="1">
    <citation type="submission" date="2020-04" db="EMBL/GenBank/DDBJ databases">
        <title>Hybrid Assembly of Korean Phytophthora infestans isolates.</title>
        <authorList>
            <person name="Prokchorchik M."/>
            <person name="Lee Y."/>
            <person name="Seo J."/>
            <person name="Cho J.-H."/>
            <person name="Park Y.-E."/>
            <person name="Jang D.-C."/>
            <person name="Im J.-S."/>
            <person name="Choi J.-G."/>
            <person name="Park H.-J."/>
            <person name="Lee G.-B."/>
            <person name="Lee Y.-G."/>
            <person name="Hong S.-Y."/>
            <person name="Cho K."/>
            <person name="Sohn K.H."/>
        </authorList>
    </citation>
    <scope>NUCLEOTIDE SEQUENCE</scope>
    <source>
        <strain evidence="3">KR_1_A1</strain>
    </source>
</reference>
<dbReference type="SUPFAM" id="SSF54695">
    <property type="entry name" value="POZ domain"/>
    <property type="match status" value="1"/>
</dbReference>
<keyword evidence="3" id="KW-0813">Transport</keyword>
<dbReference type="InterPro" id="IPR000210">
    <property type="entry name" value="BTB/POZ_dom"/>
</dbReference>
<dbReference type="Pfam" id="PF00651">
    <property type="entry name" value="BTB"/>
    <property type="match status" value="1"/>
</dbReference>
<evidence type="ECO:0000256" key="1">
    <source>
        <dbReference type="SAM" id="MobiDB-lite"/>
    </source>
</evidence>
<feature type="compositionally biased region" description="Basic and acidic residues" evidence="1">
    <location>
        <begin position="237"/>
        <end position="246"/>
    </location>
</feature>
<gene>
    <name evidence="3" type="ORF">GN244_ATG11381</name>
</gene>
<dbReference type="InterPro" id="IPR011333">
    <property type="entry name" value="SKP1/BTB/POZ_sf"/>
</dbReference>